<dbReference type="AlphaFoldDB" id="A0A8S0UAT4"/>
<evidence type="ECO:0000313" key="2">
    <source>
        <dbReference type="Proteomes" id="UP000594638"/>
    </source>
</evidence>
<dbReference type="Gramene" id="OE9A024560T1">
    <property type="protein sequence ID" value="OE9A024560C1"/>
    <property type="gene ID" value="OE9A024560"/>
</dbReference>
<dbReference type="PANTHER" id="PTHR32278">
    <property type="entry name" value="F-BOX DOMAIN-CONTAINING PROTEIN"/>
    <property type="match status" value="1"/>
</dbReference>
<protein>
    <submittedName>
        <fullName evidence="1">Uncharacterized protein</fullName>
    </submittedName>
</protein>
<dbReference type="PANTHER" id="PTHR32278:SF85">
    <property type="entry name" value="F-BOX PROTEIN PP2-B11-LIKE"/>
    <property type="match status" value="1"/>
</dbReference>
<gene>
    <name evidence="1" type="ORF">OLEA9_A024560</name>
</gene>
<proteinExistence type="predicted"/>
<comment type="caution">
    <text evidence="1">The sequence shown here is derived from an EMBL/GenBank/DDBJ whole genome shotgun (WGS) entry which is preliminary data.</text>
</comment>
<dbReference type="InterPro" id="IPR025886">
    <property type="entry name" value="PP2-like"/>
</dbReference>
<name>A0A8S0UAT4_OLEEU</name>
<sequence>MSKWIPARELTITWINDQRYWGWTQPPDCSRTEVAELRNVCWLDIMGKIDVRKLPAYTGYSAYLVFKLKDGWSKELKQVKSSVRFVKDKYVGFEDEGVAVFLFLEDKKEVQAYEQVPHRREDKWMEIKLGEFVNEKGDEGTVEMRLFETKRLRWKSGLLVKGIEVRPI</sequence>
<accession>A0A8S0UAT4</accession>
<keyword evidence="2" id="KW-1185">Reference proteome</keyword>
<dbReference type="EMBL" id="CACTIH010007412">
    <property type="protein sequence ID" value="CAA3012817.1"/>
    <property type="molecule type" value="Genomic_DNA"/>
</dbReference>
<reference evidence="1 2" key="1">
    <citation type="submission" date="2019-12" db="EMBL/GenBank/DDBJ databases">
        <authorList>
            <person name="Alioto T."/>
            <person name="Alioto T."/>
            <person name="Gomez Garrido J."/>
        </authorList>
    </citation>
    <scope>NUCLEOTIDE SEQUENCE [LARGE SCALE GENOMIC DNA]</scope>
</reference>
<dbReference type="Proteomes" id="UP000594638">
    <property type="component" value="Unassembled WGS sequence"/>
</dbReference>
<organism evidence="1 2">
    <name type="scientific">Olea europaea subsp. europaea</name>
    <dbReference type="NCBI Taxonomy" id="158383"/>
    <lineage>
        <taxon>Eukaryota</taxon>
        <taxon>Viridiplantae</taxon>
        <taxon>Streptophyta</taxon>
        <taxon>Embryophyta</taxon>
        <taxon>Tracheophyta</taxon>
        <taxon>Spermatophyta</taxon>
        <taxon>Magnoliopsida</taxon>
        <taxon>eudicotyledons</taxon>
        <taxon>Gunneridae</taxon>
        <taxon>Pentapetalae</taxon>
        <taxon>asterids</taxon>
        <taxon>lamiids</taxon>
        <taxon>Lamiales</taxon>
        <taxon>Oleaceae</taxon>
        <taxon>Oleeae</taxon>
        <taxon>Olea</taxon>
    </lineage>
</organism>
<dbReference type="OrthoDB" id="1918565at2759"/>
<evidence type="ECO:0000313" key="1">
    <source>
        <dbReference type="EMBL" id="CAA3012817.1"/>
    </source>
</evidence>
<dbReference type="Pfam" id="PF14299">
    <property type="entry name" value="PP2"/>
    <property type="match status" value="1"/>
</dbReference>